<evidence type="ECO:0000313" key="1">
    <source>
        <dbReference type="EMBL" id="MDQ0435737.1"/>
    </source>
</evidence>
<protein>
    <submittedName>
        <fullName evidence="1">Uncharacterized protein (DUF1800 family)</fullName>
    </submittedName>
</protein>
<proteinExistence type="predicted"/>
<dbReference type="RefSeq" id="WP_266346705.1">
    <property type="nucleotide sequence ID" value="NZ_JAPKNG010000001.1"/>
</dbReference>
<dbReference type="InterPro" id="IPR014917">
    <property type="entry name" value="DUF1800"/>
</dbReference>
<dbReference type="Pfam" id="PF08811">
    <property type="entry name" value="DUF1800"/>
    <property type="match status" value="1"/>
</dbReference>
<comment type="caution">
    <text evidence="1">The sequence shown here is derived from an EMBL/GenBank/DDBJ whole genome shotgun (WGS) entry which is preliminary data.</text>
</comment>
<reference evidence="1 2" key="1">
    <citation type="submission" date="2023-07" db="EMBL/GenBank/DDBJ databases">
        <title>Genomic Encyclopedia of Type Strains, Phase IV (KMG-IV): sequencing the most valuable type-strain genomes for metagenomic binning, comparative biology and taxonomic classification.</title>
        <authorList>
            <person name="Goeker M."/>
        </authorList>
    </citation>
    <scope>NUCLEOTIDE SEQUENCE [LARGE SCALE GENOMIC DNA]</scope>
    <source>
        <strain evidence="1 2">B6-8</strain>
    </source>
</reference>
<sequence>MDAESARTALHRFGLGPRPGDIEKIASDPRGALLAELGTTDIAILDDADLPNTSQGFIAIRDYQMDRRLKRDTEKKVQAEMAAMSATGPSGAPVAPMPGMTAMAAGEIASAAPKPKADVPTPPSVPQAYYRDEIDARTARQRAVSIGFVERLVLFWTNHFAVQADKDEMVRGLAGAFEREAIRPFVLGRFEDMLVAATRHPAMLLSLDNAGSIGPDSRAGKKRDRGLNENHARELLELHTIGVDGGYSQSDVTAFARILTGWTFERNVERADAGVFRFQPNLHEPGDQTVMGKVYRADVDYPVGNEGQGLSILHDLAVHPATARHIAGKLARHFVADDPPQALVDRIAAKFTSSGGDLKAIAETLVRSDEAWAPGRKFTTPQRFLTASIRALDVDLEAQRVIQFLNVLGQPYWTPPSPEGFHDDAGTWLAPDGLTSRLDIADRLAQQAALASDPMAWTVDILGVGASQETVQAIRRAESARQAAALLVMSPEFQWS</sequence>
<evidence type="ECO:0000313" key="2">
    <source>
        <dbReference type="Proteomes" id="UP001241603"/>
    </source>
</evidence>
<dbReference type="EMBL" id="JAUSVO010000001">
    <property type="protein sequence ID" value="MDQ0435737.1"/>
    <property type="molecule type" value="Genomic_DNA"/>
</dbReference>
<gene>
    <name evidence="1" type="ORF">QO014_000107</name>
</gene>
<accession>A0ABU0H0E0</accession>
<organism evidence="1 2">
    <name type="scientific">Kaistia dalseonensis</name>
    <dbReference type="NCBI Taxonomy" id="410840"/>
    <lineage>
        <taxon>Bacteria</taxon>
        <taxon>Pseudomonadati</taxon>
        <taxon>Pseudomonadota</taxon>
        <taxon>Alphaproteobacteria</taxon>
        <taxon>Hyphomicrobiales</taxon>
        <taxon>Kaistiaceae</taxon>
        <taxon>Kaistia</taxon>
    </lineage>
</organism>
<dbReference type="Proteomes" id="UP001241603">
    <property type="component" value="Unassembled WGS sequence"/>
</dbReference>
<name>A0ABU0H0E0_9HYPH</name>
<keyword evidence="2" id="KW-1185">Reference proteome</keyword>